<dbReference type="GO" id="GO:0008878">
    <property type="term" value="F:glucose-1-phosphate adenylyltransferase activity"/>
    <property type="evidence" value="ECO:0007669"/>
    <property type="project" value="UniProtKB-UniRule"/>
</dbReference>
<evidence type="ECO:0000256" key="4">
    <source>
        <dbReference type="ARBA" id="ARBA00022695"/>
    </source>
</evidence>
<proteinExistence type="inferred from homology"/>
<feature type="domain" description="Glucose-1-phosphate adenylyltransferase/Bifunctional protein GlmU-like C-terminal hexapeptide" evidence="11">
    <location>
        <begin position="304"/>
        <end position="407"/>
    </location>
</feature>
<sequence length="413" mass="45064">MPDSLVSKRVLAMVLAGGEGKRLAPLSADRAKPAVPFAGMYRIIDFVLSNLVNADFTKIVVLTQYKSHSLDIHLNQTWRLSPLLGHYVTPVPAQMRRGKHWYVGSADAIYQNLNILGDEKPEYVIVFGADHIYRMNPQQMLRQHIESGAGVTVAGIRVPLDEATEFGVIEPTSDGRTIQAFREKPADPKPTPDDPSVAYASMGNYIFTTKALVEAVTKDSRNDDSNHDLGGDIIPMMVERGEAGVYDFSANSWPGQTEGDRGYWRDVGTIKAYMDASMDLISVRPTLNLYNQQWPILSWSPPMPPAKFVHAEEDRTGRAINSMVCPGVVVSGGSVTGSILSPGVHVHSFAQVEGSVLMHNVNVGRHAVIRNAIIDKNVNVPAGAKIGVDLAADRKRFTVTDEGIVVIGKNAQI</sequence>
<name>A0A346XYV8_9ACTN</name>
<dbReference type="NCBIfam" id="NF001947">
    <property type="entry name" value="PRK00725.1"/>
    <property type="match status" value="1"/>
</dbReference>
<evidence type="ECO:0000313" key="12">
    <source>
        <dbReference type="EMBL" id="AXV07405.1"/>
    </source>
</evidence>
<dbReference type="Proteomes" id="UP000264006">
    <property type="component" value="Chromosome"/>
</dbReference>
<comment type="similarity">
    <text evidence="1 9">Belongs to the bacterial/plant glucose-1-phosphate adenylyltransferase family.</text>
</comment>
<dbReference type="RefSeq" id="WP_216826017.1">
    <property type="nucleotide sequence ID" value="NZ_CAXIBR010000038.1"/>
</dbReference>
<dbReference type="InterPro" id="IPR005835">
    <property type="entry name" value="NTP_transferase_dom"/>
</dbReference>
<dbReference type="KEGG" id="euz:DVS28_a2726"/>
<dbReference type="Pfam" id="PF24894">
    <property type="entry name" value="Hexapep_GlmU"/>
    <property type="match status" value="1"/>
</dbReference>
<evidence type="ECO:0000256" key="3">
    <source>
        <dbReference type="ARBA" id="ARBA00022679"/>
    </source>
</evidence>
<keyword evidence="8 9" id="KW-0119">Carbohydrate metabolism</keyword>
<dbReference type="GO" id="GO:0005524">
    <property type="term" value="F:ATP binding"/>
    <property type="evidence" value="ECO:0007669"/>
    <property type="project" value="UniProtKB-KW"/>
</dbReference>
<dbReference type="EMBL" id="CP031165">
    <property type="protein sequence ID" value="AXV07405.1"/>
    <property type="molecule type" value="Genomic_DNA"/>
</dbReference>
<feature type="binding site" evidence="9">
    <location>
        <begin position="183"/>
        <end position="184"/>
    </location>
    <ligand>
        <name>alpha-D-glucose 1-phosphate</name>
        <dbReference type="ChEBI" id="CHEBI:58601"/>
    </ligand>
</feature>
<comment type="catalytic activity">
    <reaction evidence="9">
        <text>alpha-D-glucose 1-phosphate + ATP + H(+) = ADP-alpha-D-glucose + diphosphate</text>
        <dbReference type="Rhea" id="RHEA:12120"/>
        <dbReference type="ChEBI" id="CHEBI:15378"/>
        <dbReference type="ChEBI" id="CHEBI:30616"/>
        <dbReference type="ChEBI" id="CHEBI:33019"/>
        <dbReference type="ChEBI" id="CHEBI:57498"/>
        <dbReference type="ChEBI" id="CHEBI:58601"/>
        <dbReference type="EC" id="2.7.7.27"/>
    </reaction>
</comment>
<evidence type="ECO:0000259" key="10">
    <source>
        <dbReference type="Pfam" id="PF00483"/>
    </source>
</evidence>
<dbReference type="SUPFAM" id="SSF51161">
    <property type="entry name" value="Trimeric LpxA-like enzymes"/>
    <property type="match status" value="1"/>
</dbReference>
<feature type="binding site" evidence="9">
    <location>
        <position position="201"/>
    </location>
    <ligand>
        <name>alpha-D-glucose 1-phosphate</name>
        <dbReference type="ChEBI" id="CHEBI:58601"/>
    </ligand>
</feature>
<dbReference type="EC" id="2.7.7.27" evidence="9"/>
<dbReference type="CDD" id="cd04651">
    <property type="entry name" value="LbH_G1P_AT_C"/>
    <property type="match status" value="1"/>
</dbReference>
<dbReference type="InterPro" id="IPR056818">
    <property type="entry name" value="GlmU/GlgC-like_hexapep"/>
</dbReference>
<comment type="function">
    <text evidence="9">Involved in the biosynthesis of ADP-glucose, a building block required for the elongation reactions to produce glycogen. Catalyzes the reaction between ATP and alpha-D-glucose 1-phosphate (G1P) to produce pyrophosphate and ADP-Glc.</text>
</comment>
<comment type="subunit">
    <text evidence="9">Homotetramer.</text>
</comment>
<evidence type="ECO:0000313" key="13">
    <source>
        <dbReference type="Proteomes" id="UP000264006"/>
    </source>
</evidence>
<dbReference type="SUPFAM" id="SSF53448">
    <property type="entry name" value="Nucleotide-diphospho-sugar transferases"/>
    <property type="match status" value="1"/>
</dbReference>
<dbReference type="InterPro" id="IPR005836">
    <property type="entry name" value="ADP_Glu_pyroP_CS"/>
</dbReference>
<keyword evidence="13" id="KW-1185">Reference proteome</keyword>
<dbReference type="PANTHER" id="PTHR43523:SF2">
    <property type="entry name" value="GLUCOSE-1-PHOSPHATE ADENYLYLTRANSFERASE"/>
    <property type="match status" value="1"/>
</dbReference>
<keyword evidence="6 9" id="KW-0067">ATP-binding</keyword>
<evidence type="ECO:0000256" key="2">
    <source>
        <dbReference type="ARBA" id="ARBA00022600"/>
    </source>
</evidence>
<evidence type="ECO:0000259" key="11">
    <source>
        <dbReference type="Pfam" id="PF24894"/>
    </source>
</evidence>
<evidence type="ECO:0000256" key="8">
    <source>
        <dbReference type="ARBA" id="ARBA00023277"/>
    </source>
</evidence>
<dbReference type="PROSITE" id="PS00809">
    <property type="entry name" value="ADP_GLC_PYROPHOSPH_2"/>
    <property type="match status" value="1"/>
</dbReference>
<keyword evidence="3 9" id="KW-0808">Transferase</keyword>
<evidence type="ECO:0000256" key="5">
    <source>
        <dbReference type="ARBA" id="ARBA00022741"/>
    </source>
</evidence>
<dbReference type="PROSITE" id="PS00810">
    <property type="entry name" value="ADP_GLC_PYROPHOSPH_3"/>
    <property type="match status" value="1"/>
</dbReference>
<dbReference type="NCBIfam" id="TIGR02091">
    <property type="entry name" value="glgC"/>
    <property type="match status" value="1"/>
</dbReference>
<keyword evidence="4 9" id="KW-0548">Nucleotidyltransferase</keyword>
<dbReference type="Pfam" id="PF00483">
    <property type="entry name" value="NTP_transferase"/>
    <property type="match status" value="1"/>
</dbReference>
<feature type="domain" description="Nucleotidyl transferase" evidence="10">
    <location>
        <begin position="12"/>
        <end position="280"/>
    </location>
</feature>
<evidence type="ECO:0000256" key="6">
    <source>
        <dbReference type="ARBA" id="ARBA00022840"/>
    </source>
</evidence>
<evidence type="ECO:0000256" key="7">
    <source>
        <dbReference type="ARBA" id="ARBA00023056"/>
    </source>
</evidence>
<keyword evidence="2 9" id="KW-0321">Glycogen metabolism</keyword>
<protein>
    <recommendedName>
        <fullName evidence="9">Glucose-1-phosphate adenylyltransferase</fullName>
        <ecNumber evidence="9">2.7.7.27</ecNumber>
    </recommendedName>
    <alternativeName>
        <fullName evidence="9">ADP-glucose pyrophosphorylase</fullName>
        <shortName evidence="9">ADPGlc PPase</shortName>
    </alternativeName>
    <alternativeName>
        <fullName evidence="9">ADP-glucose synthase</fullName>
    </alternativeName>
</protein>
<dbReference type="InterPro" id="IPR011004">
    <property type="entry name" value="Trimer_LpxA-like_sf"/>
</dbReference>
<accession>A0A346XYV8</accession>
<dbReference type="UniPathway" id="UPA00164"/>
<feature type="binding site" evidence="9">
    <location>
        <position position="167"/>
    </location>
    <ligand>
        <name>alpha-D-glucose 1-phosphate</name>
        <dbReference type="ChEBI" id="CHEBI:58601"/>
    </ligand>
</feature>
<dbReference type="NCBIfam" id="NF002023">
    <property type="entry name" value="PRK00844.1"/>
    <property type="match status" value="1"/>
</dbReference>
<keyword evidence="5 9" id="KW-0547">Nucleotide-binding</keyword>
<evidence type="ECO:0000256" key="9">
    <source>
        <dbReference type="HAMAP-Rule" id="MF_00624"/>
    </source>
</evidence>
<feature type="binding site" evidence="9">
    <location>
        <position position="102"/>
    </location>
    <ligand>
        <name>alpha-D-glucose 1-phosphate</name>
        <dbReference type="ChEBI" id="CHEBI:58601"/>
    </ligand>
</feature>
<organism evidence="12 13">
    <name type="scientific">Euzebya pacifica</name>
    <dbReference type="NCBI Taxonomy" id="1608957"/>
    <lineage>
        <taxon>Bacteria</taxon>
        <taxon>Bacillati</taxon>
        <taxon>Actinomycetota</taxon>
        <taxon>Nitriliruptoria</taxon>
        <taxon>Euzebyales</taxon>
    </lineage>
</organism>
<feature type="site" description="Could play a key role in the communication between the regulatory and the substrate sites" evidence="9">
    <location>
        <position position="64"/>
    </location>
</feature>
<dbReference type="InterPro" id="IPR029044">
    <property type="entry name" value="Nucleotide-diphossugar_trans"/>
</dbReference>
<reference evidence="12 13" key="1">
    <citation type="submission" date="2018-09" db="EMBL/GenBank/DDBJ databases">
        <title>Complete genome sequence of Euzebya sp. DY32-46 isolated from seawater of Pacific Ocean.</title>
        <authorList>
            <person name="Xu L."/>
            <person name="Wu Y.-H."/>
            <person name="Xu X.-W."/>
        </authorList>
    </citation>
    <scope>NUCLEOTIDE SEQUENCE [LARGE SCALE GENOMIC DNA]</scope>
    <source>
        <strain evidence="12 13">DY32-46</strain>
    </source>
</reference>
<dbReference type="InterPro" id="IPR023049">
    <property type="entry name" value="GlgC_bac"/>
</dbReference>
<dbReference type="Gene3D" id="2.160.10.10">
    <property type="entry name" value="Hexapeptide repeat proteins"/>
    <property type="match status" value="1"/>
</dbReference>
<dbReference type="CDD" id="cd02508">
    <property type="entry name" value="ADP_Glucose_PP"/>
    <property type="match status" value="1"/>
</dbReference>
<keyword evidence="7 9" id="KW-0320">Glycogen biosynthesis</keyword>
<gene>
    <name evidence="9" type="primary">glgC</name>
    <name evidence="12" type="ORF">DVS28_a2726</name>
</gene>
<dbReference type="HAMAP" id="MF_00624">
    <property type="entry name" value="GlgC"/>
    <property type="match status" value="1"/>
</dbReference>
<dbReference type="GO" id="GO:0005978">
    <property type="term" value="P:glycogen biosynthetic process"/>
    <property type="evidence" value="ECO:0007669"/>
    <property type="project" value="UniProtKB-UniRule"/>
</dbReference>
<dbReference type="InterPro" id="IPR011831">
    <property type="entry name" value="ADP-Glc_PPase"/>
</dbReference>
<comment type="pathway">
    <text evidence="9">Glycan biosynthesis; glycogen biosynthesis.</text>
</comment>
<dbReference type="Gene3D" id="3.90.550.10">
    <property type="entry name" value="Spore Coat Polysaccharide Biosynthesis Protein SpsA, Chain A"/>
    <property type="match status" value="1"/>
</dbReference>
<feature type="site" description="Could play a key role in the communication between the regulatory and the substrate sites" evidence="9">
    <location>
        <position position="101"/>
    </location>
</feature>
<dbReference type="AlphaFoldDB" id="A0A346XYV8"/>
<dbReference type="PANTHER" id="PTHR43523">
    <property type="entry name" value="GLUCOSE-1-PHOSPHATE ADENYLYLTRANSFERASE-RELATED"/>
    <property type="match status" value="1"/>
</dbReference>
<evidence type="ECO:0000256" key="1">
    <source>
        <dbReference type="ARBA" id="ARBA00010443"/>
    </source>
</evidence>